<organism evidence="1 2">
    <name type="scientific">Caerostris darwini</name>
    <dbReference type="NCBI Taxonomy" id="1538125"/>
    <lineage>
        <taxon>Eukaryota</taxon>
        <taxon>Metazoa</taxon>
        <taxon>Ecdysozoa</taxon>
        <taxon>Arthropoda</taxon>
        <taxon>Chelicerata</taxon>
        <taxon>Arachnida</taxon>
        <taxon>Araneae</taxon>
        <taxon>Araneomorphae</taxon>
        <taxon>Entelegynae</taxon>
        <taxon>Araneoidea</taxon>
        <taxon>Araneidae</taxon>
        <taxon>Caerostris</taxon>
    </lineage>
</organism>
<dbReference type="AlphaFoldDB" id="A0AAV4QUA4"/>
<comment type="caution">
    <text evidence="1">The sequence shown here is derived from an EMBL/GenBank/DDBJ whole genome shotgun (WGS) entry which is preliminary data.</text>
</comment>
<keyword evidence="2" id="KW-1185">Reference proteome</keyword>
<evidence type="ECO:0000313" key="1">
    <source>
        <dbReference type="EMBL" id="GIY12404.1"/>
    </source>
</evidence>
<evidence type="ECO:0000313" key="2">
    <source>
        <dbReference type="Proteomes" id="UP001054837"/>
    </source>
</evidence>
<dbReference type="Proteomes" id="UP001054837">
    <property type="component" value="Unassembled WGS sequence"/>
</dbReference>
<sequence length="106" mass="11920">MVNVPPPIQLSCLHFWGFRNWTASSAQKQEQGVPLPFRGAAGRFCCVWDRELCYKMSIASPVSPRVEEVALVFTLSNSKSFKTCFIHPKLFYKHAGVKSTGSRIGR</sequence>
<proteinExistence type="predicted"/>
<protein>
    <submittedName>
        <fullName evidence="1">Uncharacterized protein</fullName>
    </submittedName>
</protein>
<accession>A0AAV4QUA4</accession>
<name>A0AAV4QUA4_9ARAC</name>
<gene>
    <name evidence="1" type="ORF">CDAR_76351</name>
</gene>
<reference evidence="1 2" key="1">
    <citation type="submission" date="2021-06" db="EMBL/GenBank/DDBJ databases">
        <title>Caerostris darwini draft genome.</title>
        <authorList>
            <person name="Kono N."/>
            <person name="Arakawa K."/>
        </authorList>
    </citation>
    <scope>NUCLEOTIDE SEQUENCE [LARGE SCALE GENOMIC DNA]</scope>
</reference>
<dbReference type="EMBL" id="BPLQ01005040">
    <property type="protein sequence ID" value="GIY12404.1"/>
    <property type="molecule type" value="Genomic_DNA"/>
</dbReference>